<evidence type="ECO:0000256" key="6">
    <source>
        <dbReference type="ARBA" id="ARBA00023163"/>
    </source>
</evidence>
<name>A0A443HMK5_BYSSP</name>
<dbReference type="GO" id="GO:0005634">
    <property type="term" value="C:nucleus"/>
    <property type="evidence" value="ECO:0007669"/>
    <property type="project" value="UniProtKB-SubCell"/>
</dbReference>
<dbReference type="GO" id="GO:0000981">
    <property type="term" value="F:DNA-binding transcription factor activity, RNA polymerase II-specific"/>
    <property type="evidence" value="ECO:0007669"/>
    <property type="project" value="InterPro"/>
</dbReference>
<feature type="coiled-coil region" evidence="8">
    <location>
        <begin position="154"/>
        <end position="181"/>
    </location>
</feature>
<evidence type="ECO:0000256" key="7">
    <source>
        <dbReference type="ARBA" id="ARBA00023242"/>
    </source>
</evidence>
<dbReference type="InterPro" id="IPR001138">
    <property type="entry name" value="Zn2Cys6_DnaBD"/>
</dbReference>
<keyword evidence="3" id="KW-0862">Zinc</keyword>
<dbReference type="RefSeq" id="XP_028482676.1">
    <property type="nucleotide sequence ID" value="XM_028628135.1"/>
</dbReference>
<feature type="compositionally biased region" description="Polar residues" evidence="9">
    <location>
        <begin position="254"/>
        <end position="264"/>
    </location>
</feature>
<dbReference type="CDD" id="cd00067">
    <property type="entry name" value="GAL4"/>
    <property type="match status" value="1"/>
</dbReference>
<evidence type="ECO:0000256" key="5">
    <source>
        <dbReference type="ARBA" id="ARBA00023125"/>
    </source>
</evidence>
<keyword evidence="12" id="KW-1185">Reference proteome</keyword>
<feature type="compositionally biased region" description="Low complexity" evidence="9">
    <location>
        <begin position="768"/>
        <end position="778"/>
    </location>
</feature>
<sequence>MEIDPRLRSPGDNTTGGVTGSPALHHHAYEPTPQSAHSTTGGYPEVPSHVSPSDQFHSPTPSSSGHGYYGAVPHASHSYYPSEPAAIAGAPSHEQHHIDPDDPLGDLKRPRACEACRQLKVRCEPDDNHPTGACRRCAKAGRTCVVTAPTRKRQKKTDSRVAELEKKIDALTASLQATRGQNPVAEVGTPRLYTEEPTPRRWLGGGPPPRQGVDRRASRDTSVMGSPAHLAGNKRQHSGEFKGAGYGGFLAPQNPRSRSPQPEQQARDVGDLSGVWSSIFVPKPDAGHEFADVIDKGLVDVEIANKAFNRYAADMAPVLPFVVFPPGTKMGDIRRTKPILFLAILSVSISPFQPAIHLQLTNAVYRVIAERVLVKGEKTLELVQALLVACLWYPPPDHFEELKFYQLIHMAAILGMDIGMNRRTRTKHKPPFGVWREILGKKASSLDPDAPETRRAWAGCYFMALLSTFALRRALLVRWSPYMDECLDIFQNSPDALPSDRSLTHWLKLARIGEEVSFQFSMDDPVTSLSLHDPKVQYALKGFEKQMDQWRREIPSEFYSPTMRHFEQILNVYMHEIAMHVDHNIDDFRPPFVSSAREGALTEHTTPAHVDALTSCLTSIHESLDIMCSLDQKTILALPTIFFARTSYVAVALIKLFSATSAQDSRLGQVFDPADLKVEYYLDKVTQHFKVAGNNDGGRTVAKFAVVLSMLKNWFLKRKDHDSSREGSSQQRSSEKGDHDKVCCQQPGTTPLHLLSEVAMDANNRPGSSQMQSQEQSQYPPPPQINGPGVTVGSALAQDQGHGVNTMQDTWSQYPPPPSISATSTSHQLYSQQPTAFQPPPGQEYPMVTAMDQPVYAGFVPELGMQVGFDADNLFGLGSILEDGFFDFAVDTNPNSF</sequence>
<comment type="subcellular location">
    <subcellularLocation>
        <location evidence="1">Nucleus</location>
    </subcellularLocation>
</comment>
<dbReference type="VEuPathDB" id="FungiDB:C8Q69DRAFT_406826"/>
<evidence type="ECO:0000256" key="3">
    <source>
        <dbReference type="ARBA" id="ARBA00022833"/>
    </source>
</evidence>
<gene>
    <name evidence="11" type="ORF">C8Q69DRAFT_406826</name>
</gene>
<dbReference type="GO" id="GO:0008270">
    <property type="term" value="F:zinc ion binding"/>
    <property type="evidence" value="ECO:0007669"/>
    <property type="project" value="InterPro"/>
</dbReference>
<protein>
    <submittedName>
        <fullName evidence="11">Putative C6 transcription factor</fullName>
    </submittedName>
</protein>
<evidence type="ECO:0000256" key="8">
    <source>
        <dbReference type="SAM" id="Coils"/>
    </source>
</evidence>
<dbReference type="SMART" id="SM00066">
    <property type="entry name" value="GAL4"/>
    <property type="match status" value="1"/>
</dbReference>
<dbReference type="PANTHER" id="PTHR31845:SF39">
    <property type="entry name" value="TRANSCRIPTION FACTOR PBCR-RELATED"/>
    <property type="match status" value="1"/>
</dbReference>
<dbReference type="InterPro" id="IPR036864">
    <property type="entry name" value="Zn2-C6_fun-type_DNA-bd_sf"/>
</dbReference>
<dbReference type="PROSITE" id="PS00463">
    <property type="entry name" value="ZN2_CY6_FUNGAL_1"/>
    <property type="match status" value="1"/>
</dbReference>
<keyword evidence="6" id="KW-0804">Transcription</keyword>
<comment type="caution">
    <text evidence="11">The sequence shown here is derived from an EMBL/GenBank/DDBJ whole genome shotgun (WGS) entry which is preliminary data.</text>
</comment>
<dbReference type="STRING" id="264951.A0A443HMK5"/>
<keyword evidence="8" id="KW-0175">Coiled coil</keyword>
<dbReference type="Gene3D" id="4.10.240.10">
    <property type="entry name" value="Zn(2)-C6 fungal-type DNA-binding domain"/>
    <property type="match status" value="1"/>
</dbReference>
<dbReference type="GeneID" id="39597412"/>
<feature type="region of interest" description="Disordered" evidence="9">
    <location>
        <begin position="763"/>
        <end position="795"/>
    </location>
</feature>
<feature type="compositionally biased region" description="Polar residues" evidence="9">
    <location>
        <begin position="50"/>
        <end position="65"/>
    </location>
</feature>
<dbReference type="PROSITE" id="PS50048">
    <property type="entry name" value="ZN2_CY6_FUNGAL_2"/>
    <property type="match status" value="1"/>
</dbReference>
<dbReference type="PANTHER" id="PTHR31845">
    <property type="entry name" value="FINGER DOMAIN PROTEIN, PUTATIVE-RELATED"/>
    <property type="match status" value="1"/>
</dbReference>
<dbReference type="Pfam" id="PF00172">
    <property type="entry name" value="Zn_clus"/>
    <property type="match status" value="1"/>
</dbReference>
<dbReference type="GO" id="GO:0000976">
    <property type="term" value="F:transcription cis-regulatory region binding"/>
    <property type="evidence" value="ECO:0007669"/>
    <property type="project" value="TreeGrafter"/>
</dbReference>
<dbReference type="CDD" id="cd12148">
    <property type="entry name" value="fungal_TF_MHR"/>
    <property type="match status" value="1"/>
</dbReference>
<dbReference type="SUPFAM" id="SSF57701">
    <property type="entry name" value="Zn2/Cys6 DNA-binding domain"/>
    <property type="match status" value="1"/>
</dbReference>
<accession>A0A443HMK5</accession>
<evidence type="ECO:0000259" key="10">
    <source>
        <dbReference type="PROSITE" id="PS50048"/>
    </source>
</evidence>
<feature type="region of interest" description="Disordered" evidence="9">
    <location>
        <begin position="194"/>
        <end position="268"/>
    </location>
</feature>
<reference evidence="11 12" key="1">
    <citation type="journal article" date="2018" name="Front. Microbiol.">
        <title>Genomic and genetic insights into a cosmopolitan fungus, Paecilomyces variotii (Eurotiales).</title>
        <authorList>
            <person name="Urquhart A.S."/>
            <person name="Mondo S.J."/>
            <person name="Makela M.R."/>
            <person name="Hane J.K."/>
            <person name="Wiebenga A."/>
            <person name="He G."/>
            <person name="Mihaltcheva S."/>
            <person name="Pangilinan J."/>
            <person name="Lipzen A."/>
            <person name="Barry K."/>
            <person name="de Vries R.P."/>
            <person name="Grigoriev I.V."/>
            <person name="Idnurm A."/>
        </authorList>
    </citation>
    <scope>NUCLEOTIDE SEQUENCE [LARGE SCALE GENOMIC DNA]</scope>
    <source>
        <strain evidence="11 12">CBS 101075</strain>
    </source>
</reference>
<evidence type="ECO:0000256" key="9">
    <source>
        <dbReference type="SAM" id="MobiDB-lite"/>
    </source>
</evidence>
<proteinExistence type="predicted"/>
<dbReference type="GO" id="GO:0001216">
    <property type="term" value="F:DNA-binding transcription activator activity"/>
    <property type="evidence" value="ECO:0007669"/>
    <property type="project" value="UniProtKB-ARBA"/>
</dbReference>
<evidence type="ECO:0000313" key="11">
    <source>
        <dbReference type="EMBL" id="RWQ93031.1"/>
    </source>
</evidence>
<evidence type="ECO:0000256" key="4">
    <source>
        <dbReference type="ARBA" id="ARBA00023015"/>
    </source>
</evidence>
<feature type="compositionally biased region" description="Basic and acidic residues" evidence="9">
    <location>
        <begin position="733"/>
        <end position="742"/>
    </location>
</feature>
<feature type="compositionally biased region" description="Polar residues" evidence="9">
    <location>
        <begin position="32"/>
        <end position="41"/>
    </location>
</feature>
<feature type="region of interest" description="Disordered" evidence="9">
    <location>
        <begin position="719"/>
        <end position="748"/>
    </location>
</feature>
<feature type="domain" description="Zn(2)-C6 fungal-type" evidence="10">
    <location>
        <begin position="112"/>
        <end position="146"/>
    </location>
</feature>
<evidence type="ECO:0000313" key="12">
    <source>
        <dbReference type="Proteomes" id="UP000283841"/>
    </source>
</evidence>
<dbReference type="Proteomes" id="UP000283841">
    <property type="component" value="Unassembled WGS sequence"/>
</dbReference>
<keyword evidence="4" id="KW-0805">Transcription regulation</keyword>
<feature type="compositionally biased region" description="Basic and acidic residues" evidence="9">
    <location>
        <begin position="93"/>
        <end position="106"/>
    </location>
</feature>
<keyword evidence="7" id="KW-0539">Nucleus</keyword>
<keyword evidence="5" id="KW-0238">DNA-binding</keyword>
<dbReference type="AlphaFoldDB" id="A0A443HMK5"/>
<dbReference type="FunFam" id="4.10.240.10:FF:000003">
    <property type="entry name" value="C6 transcription factor (Leu3)"/>
    <property type="match status" value="1"/>
</dbReference>
<keyword evidence="2" id="KW-0479">Metal-binding</keyword>
<evidence type="ECO:0000256" key="2">
    <source>
        <dbReference type="ARBA" id="ARBA00022723"/>
    </source>
</evidence>
<evidence type="ECO:0000256" key="1">
    <source>
        <dbReference type="ARBA" id="ARBA00004123"/>
    </source>
</evidence>
<organism evidence="11 12">
    <name type="scientific">Byssochlamys spectabilis</name>
    <name type="common">Paecilomyces variotii</name>
    <dbReference type="NCBI Taxonomy" id="264951"/>
    <lineage>
        <taxon>Eukaryota</taxon>
        <taxon>Fungi</taxon>
        <taxon>Dikarya</taxon>
        <taxon>Ascomycota</taxon>
        <taxon>Pezizomycotina</taxon>
        <taxon>Eurotiomycetes</taxon>
        <taxon>Eurotiomycetidae</taxon>
        <taxon>Eurotiales</taxon>
        <taxon>Thermoascaceae</taxon>
        <taxon>Paecilomyces</taxon>
    </lineage>
</organism>
<dbReference type="InterPro" id="IPR051089">
    <property type="entry name" value="prtT"/>
</dbReference>
<feature type="region of interest" description="Disordered" evidence="9">
    <location>
        <begin position="1"/>
        <end position="106"/>
    </location>
</feature>
<dbReference type="EMBL" id="RCNU01000011">
    <property type="protein sequence ID" value="RWQ93031.1"/>
    <property type="molecule type" value="Genomic_DNA"/>
</dbReference>